<protein>
    <recommendedName>
        <fullName evidence="2">L,D-TPase catalytic domain-containing protein</fullName>
    </recommendedName>
</protein>
<dbReference type="Pfam" id="PF03734">
    <property type="entry name" value="YkuD"/>
    <property type="match status" value="1"/>
</dbReference>
<accession>A0ABQ5LP61</accession>
<dbReference type="InterPro" id="IPR005490">
    <property type="entry name" value="LD_TPept_cat_dom"/>
</dbReference>
<keyword evidence="1" id="KW-0573">Peptidoglycan synthesis</keyword>
<comment type="pathway">
    <text evidence="1">Cell wall biogenesis; peptidoglycan biosynthesis.</text>
</comment>
<evidence type="ECO:0000313" key="4">
    <source>
        <dbReference type="Proteomes" id="UP001144205"/>
    </source>
</evidence>
<proteinExistence type="predicted"/>
<evidence type="ECO:0000256" key="1">
    <source>
        <dbReference type="PROSITE-ProRule" id="PRU01373"/>
    </source>
</evidence>
<reference evidence="3" key="1">
    <citation type="journal article" date="2023" name="Int. J. Syst. Evol. Microbiol.">
        <title>Sinisalibacter aestuarii sp. nov., isolated from estuarine sediment of the Arakawa River.</title>
        <authorList>
            <person name="Arafat S.T."/>
            <person name="Hirano S."/>
            <person name="Sato A."/>
            <person name="Takeuchi K."/>
            <person name="Yasuda T."/>
            <person name="Terahara T."/>
            <person name="Hamada M."/>
            <person name="Kobayashi T."/>
        </authorList>
    </citation>
    <scope>NUCLEOTIDE SEQUENCE</scope>
    <source>
        <strain evidence="3">B-399</strain>
    </source>
</reference>
<keyword evidence="4" id="KW-1185">Reference proteome</keyword>
<dbReference type="EMBL" id="BROH01000001">
    <property type="protein sequence ID" value="GKY86787.1"/>
    <property type="molecule type" value="Genomic_DNA"/>
</dbReference>
<gene>
    <name evidence="3" type="ORF">STA1M1_06560</name>
</gene>
<name>A0ABQ5LP61_9RHOB</name>
<dbReference type="Proteomes" id="UP001144205">
    <property type="component" value="Unassembled WGS sequence"/>
</dbReference>
<feature type="active site" description="Nucleophile" evidence="1">
    <location>
        <position position="138"/>
    </location>
</feature>
<keyword evidence="1" id="KW-0961">Cell wall biogenesis/degradation</keyword>
<evidence type="ECO:0000313" key="3">
    <source>
        <dbReference type="EMBL" id="GKY86787.1"/>
    </source>
</evidence>
<comment type="caution">
    <text evidence="3">The sequence shown here is derived from an EMBL/GenBank/DDBJ whole genome shotgun (WGS) entry which is preliminary data.</text>
</comment>
<feature type="domain" description="L,D-TPase catalytic" evidence="2">
    <location>
        <begin position="1"/>
        <end position="162"/>
    </location>
</feature>
<feature type="active site" description="Proton donor/acceptor" evidence="1">
    <location>
        <position position="126"/>
    </location>
</feature>
<dbReference type="PANTHER" id="PTHR38589:SF1">
    <property type="entry name" value="BLR0621 PROTEIN"/>
    <property type="match status" value="1"/>
</dbReference>
<dbReference type="PROSITE" id="PS52029">
    <property type="entry name" value="LD_TPASE"/>
    <property type="match status" value="1"/>
</dbReference>
<dbReference type="RefSeq" id="WP_281841056.1">
    <property type="nucleotide sequence ID" value="NZ_BROH01000001.1"/>
</dbReference>
<dbReference type="PANTHER" id="PTHR38589">
    <property type="entry name" value="BLR0621 PROTEIN"/>
    <property type="match status" value="1"/>
</dbReference>
<organism evidence="3 4">
    <name type="scientific">Sinisalibacter aestuarii</name>
    <dbReference type="NCBI Taxonomy" id="2949426"/>
    <lineage>
        <taxon>Bacteria</taxon>
        <taxon>Pseudomonadati</taxon>
        <taxon>Pseudomonadota</taxon>
        <taxon>Alphaproteobacteria</taxon>
        <taxon>Rhodobacterales</taxon>
        <taxon>Roseobacteraceae</taxon>
        <taxon>Sinisalibacter</taxon>
    </lineage>
</organism>
<evidence type="ECO:0000259" key="2">
    <source>
        <dbReference type="PROSITE" id="PS52029"/>
    </source>
</evidence>
<keyword evidence="1" id="KW-0133">Cell shape</keyword>
<sequence length="165" mass="18927">MVVTRWGARFMGRRFPCAIGRGGMTADKREGDGATPLGAWRLMLGGYRADRARPPRTALPLSPIGPRDVWSDDVADPDYNQWRTGFTYPFSHERLRRSDPLYDLFLVSDWNWPNAEPGKGSAIFVHRWRKPRHPTAGCIAFRPDHLAWIVTRWTPRSRIILRDAG</sequence>